<protein>
    <submittedName>
        <fullName evidence="3">Glycosyl transferase family 2</fullName>
    </submittedName>
</protein>
<dbReference type="eggNOG" id="COG1216">
    <property type="taxonomic scope" value="Bacteria"/>
</dbReference>
<evidence type="ECO:0000259" key="2">
    <source>
        <dbReference type="Pfam" id="PF00535"/>
    </source>
</evidence>
<organism evidence="3 4">
    <name type="scientific">Kyrpidia tusciae (strain DSM 2912 / NBRC 15312 / T2)</name>
    <name type="common">Bacillus tusciae</name>
    <dbReference type="NCBI Taxonomy" id="562970"/>
    <lineage>
        <taxon>Bacteria</taxon>
        <taxon>Bacillati</taxon>
        <taxon>Bacillota</taxon>
        <taxon>Bacilli</taxon>
        <taxon>Bacillales</taxon>
        <taxon>Alicyclobacillaceae</taxon>
        <taxon>Kyrpidia</taxon>
    </lineage>
</organism>
<dbReference type="Pfam" id="PF00535">
    <property type="entry name" value="Glycos_transf_2"/>
    <property type="match status" value="1"/>
</dbReference>
<dbReference type="PANTHER" id="PTHR43179:SF7">
    <property type="entry name" value="RHAMNOSYLTRANSFERASE WBBL"/>
    <property type="match status" value="1"/>
</dbReference>
<keyword evidence="3" id="KW-0808">Transferase</keyword>
<dbReference type="InterPro" id="IPR029044">
    <property type="entry name" value="Nucleotide-diphossugar_trans"/>
</dbReference>
<keyword evidence="1" id="KW-0812">Transmembrane</keyword>
<dbReference type="InterPro" id="IPR001173">
    <property type="entry name" value="Glyco_trans_2-like"/>
</dbReference>
<dbReference type="RefSeq" id="WP_013074908.1">
    <property type="nucleotide sequence ID" value="NC_014098.1"/>
</dbReference>
<keyword evidence="4" id="KW-1185">Reference proteome</keyword>
<accession>D5WVY4</accession>
<name>D5WVY4_KYRT2</name>
<gene>
    <name evidence="3" type="ordered locus">Btus_0868</name>
</gene>
<dbReference type="CDD" id="cd04186">
    <property type="entry name" value="GT_2_like_c"/>
    <property type="match status" value="1"/>
</dbReference>
<dbReference type="OrthoDB" id="9771846at2"/>
<sequence>MKLPLLDIIIVNWNSGTQLRRCLSSVSAAARDGVQLDRVVVVDNNSHDGSASELDSLHLPLQVIYNRDNLGFAKACNQGAEGSRADYLLFLNPDIQLLEASLRDPLRWMEMPEHHLFGVLGIQLVSESGEISRTCARFPTPGRLLLQSLGFDRLFPFLPLAHFMVKWNHGDSREVDQVMGAFFLVRREVFESVRGFDERFFVYYEDVDFAYRSRKAGWLSYYYAQARAVHKGGGTTSQIKGRRLFYFLRGRILYCRKHFGLAAAIALLATTFFLEPVVRIMHCVWQRRSSAVEDVIQGYRMLWTSRKSLIELLWEHDEHESVAS</sequence>
<dbReference type="EMBL" id="CP002017">
    <property type="protein sequence ID" value="ADG05616.1"/>
    <property type="molecule type" value="Genomic_DNA"/>
</dbReference>
<dbReference type="HOGENOM" id="CLU_023845_0_5_9"/>
<proteinExistence type="predicted"/>
<dbReference type="Gene3D" id="3.90.550.10">
    <property type="entry name" value="Spore Coat Polysaccharide Biosynthesis Protein SpsA, Chain A"/>
    <property type="match status" value="1"/>
</dbReference>
<keyword evidence="1" id="KW-1133">Transmembrane helix</keyword>
<dbReference type="AlphaFoldDB" id="D5WVY4"/>
<dbReference type="SUPFAM" id="SSF53448">
    <property type="entry name" value="Nucleotide-diphospho-sugar transferases"/>
    <property type="match status" value="1"/>
</dbReference>
<dbReference type="CAZy" id="GT2">
    <property type="family name" value="Glycosyltransferase Family 2"/>
</dbReference>
<dbReference type="PANTHER" id="PTHR43179">
    <property type="entry name" value="RHAMNOSYLTRANSFERASE WBBL"/>
    <property type="match status" value="1"/>
</dbReference>
<dbReference type="KEGG" id="bts:Btus_0868"/>
<evidence type="ECO:0000256" key="1">
    <source>
        <dbReference type="SAM" id="Phobius"/>
    </source>
</evidence>
<dbReference type="STRING" id="562970.Btus_0868"/>
<evidence type="ECO:0000313" key="4">
    <source>
        <dbReference type="Proteomes" id="UP000002368"/>
    </source>
</evidence>
<dbReference type="GO" id="GO:0016740">
    <property type="term" value="F:transferase activity"/>
    <property type="evidence" value="ECO:0007669"/>
    <property type="project" value="UniProtKB-KW"/>
</dbReference>
<reference evidence="3 4" key="1">
    <citation type="journal article" date="2011" name="Stand. Genomic Sci.">
        <title>Complete genome sequence of the thermophilic, hydrogen-oxidizing Bacillus tusciae type strain (T2) and reclassification in the new genus, Kyrpidia gen. nov. as Kyrpidia tusciae comb. nov. and emendation of the family Alicyclobacillaceae da Costa and Rainey, 2010.</title>
        <authorList>
            <person name="Klenk H.P."/>
            <person name="Lapidus A."/>
            <person name="Chertkov O."/>
            <person name="Copeland A."/>
            <person name="Del Rio T.G."/>
            <person name="Nolan M."/>
            <person name="Lucas S."/>
            <person name="Chen F."/>
            <person name="Tice H."/>
            <person name="Cheng J.F."/>
            <person name="Han C."/>
            <person name="Bruce D."/>
            <person name="Goodwin L."/>
            <person name="Pitluck S."/>
            <person name="Pati A."/>
            <person name="Ivanova N."/>
            <person name="Mavromatis K."/>
            <person name="Daum C."/>
            <person name="Chen A."/>
            <person name="Palaniappan K."/>
            <person name="Chang Y.J."/>
            <person name="Land M."/>
            <person name="Hauser L."/>
            <person name="Jeffries C.D."/>
            <person name="Detter J.C."/>
            <person name="Rohde M."/>
            <person name="Abt B."/>
            <person name="Pukall R."/>
            <person name="Goker M."/>
            <person name="Bristow J."/>
            <person name="Markowitz V."/>
            <person name="Hugenholtz P."/>
            <person name="Eisen J.A."/>
        </authorList>
    </citation>
    <scope>NUCLEOTIDE SEQUENCE [LARGE SCALE GENOMIC DNA]</scope>
    <source>
        <strain evidence="3 4">DSM 2912</strain>
    </source>
</reference>
<dbReference type="Proteomes" id="UP000002368">
    <property type="component" value="Chromosome"/>
</dbReference>
<evidence type="ECO:0000313" key="3">
    <source>
        <dbReference type="EMBL" id="ADG05616.1"/>
    </source>
</evidence>
<keyword evidence="1" id="KW-0472">Membrane</keyword>
<feature type="domain" description="Glycosyltransferase 2-like" evidence="2">
    <location>
        <begin position="8"/>
        <end position="117"/>
    </location>
</feature>
<feature type="transmembrane region" description="Helical" evidence="1">
    <location>
        <begin position="259"/>
        <end position="278"/>
    </location>
</feature>